<name>A0A1I0E6Z1_9PROT</name>
<evidence type="ECO:0000313" key="1">
    <source>
        <dbReference type="EMBL" id="SET40195.1"/>
    </source>
</evidence>
<protein>
    <submittedName>
        <fullName evidence="1">Uncharacterized protein</fullName>
    </submittedName>
</protein>
<sequence>MRLDQLNLVQRQHLAWRLDHKTACGMLTACQIARLGTEFDSKQVFEVFIWAGKSERSAKIHAGKVERFTLR</sequence>
<keyword evidence="2" id="KW-1185">Reference proteome</keyword>
<dbReference type="AlphaFoldDB" id="A0A1I0E6Z1"/>
<accession>A0A1I0E6Z1</accession>
<evidence type="ECO:0000313" key="2">
    <source>
        <dbReference type="Proteomes" id="UP000199345"/>
    </source>
</evidence>
<gene>
    <name evidence="1" type="ORF">SAMN05216326_12511</name>
</gene>
<dbReference type="Proteomes" id="UP000199345">
    <property type="component" value="Unassembled WGS sequence"/>
</dbReference>
<dbReference type="EMBL" id="FOIA01000025">
    <property type="protein sequence ID" value="SET40195.1"/>
    <property type="molecule type" value="Genomic_DNA"/>
</dbReference>
<reference evidence="2" key="1">
    <citation type="submission" date="2016-10" db="EMBL/GenBank/DDBJ databases">
        <authorList>
            <person name="Varghese N."/>
            <person name="Submissions S."/>
        </authorList>
    </citation>
    <scope>NUCLEOTIDE SEQUENCE [LARGE SCALE GENOMIC DNA]</scope>
    <source>
        <strain evidence="2">Nm71</strain>
    </source>
</reference>
<organism evidence="1 2">
    <name type="scientific">Nitrosomonas marina</name>
    <dbReference type="NCBI Taxonomy" id="917"/>
    <lineage>
        <taxon>Bacteria</taxon>
        <taxon>Pseudomonadati</taxon>
        <taxon>Pseudomonadota</taxon>
        <taxon>Betaproteobacteria</taxon>
        <taxon>Nitrosomonadales</taxon>
        <taxon>Nitrosomonadaceae</taxon>
        <taxon>Nitrosomonas</taxon>
    </lineage>
</organism>
<dbReference type="RefSeq" id="WP_090659851.1">
    <property type="nucleotide sequence ID" value="NZ_FOIA01000025.1"/>
</dbReference>
<proteinExistence type="predicted"/>